<proteinExistence type="predicted"/>
<dbReference type="InterPro" id="IPR020846">
    <property type="entry name" value="MFS_dom"/>
</dbReference>
<evidence type="ECO:0000256" key="1">
    <source>
        <dbReference type="ARBA" id="ARBA00022692"/>
    </source>
</evidence>
<gene>
    <name evidence="6" type="ORF">EOE18_02855</name>
</gene>
<dbReference type="InterPro" id="IPR011701">
    <property type="entry name" value="MFS"/>
</dbReference>
<name>A0A437NB79_9SPHN</name>
<dbReference type="GO" id="GO:0022857">
    <property type="term" value="F:transmembrane transporter activity"/>
    <property type="evidence" value="ECO:0007669"/>
    <property type="project" value="InterPro"/>
</dbReference>
<feature type="transmembrane region" description="Helical" evidence="4">
    <location>
        <begin position="375"/>
        <end position="396"/>
    </location>
</feature>
<feature type="transmembrane region" description="Helical" evidence="4">
    <location>
        <begin position="249"/>
        <end position="267"/>
    </location>
</feature>
<dbReference type="CDD" id="cd17355">
    <property type="entry name" value="MFS_YcxA_like"/>
    <property type="match status" value="1"/>
</dbReference>
<dbReference type="SUPFAM" id="SSF103473">
    <property type="entry name" value="MFS general substrate transporter"/>
    <property type="match status" value="1"/>
</dbReference>
<evidence type="ECO:0000256" key="2">
    <source>
        <dbReference type="ARBA" id="ARBA00022989"/>
    </source>
</evidence>
<dbReference type="PROSITE" id="PS50850">
    <property type="entry name" value="MFS"/>
    <property type="match status" value="1"/>
</dbReference>
<feature type="transmembrane region" description="Helical" evidence="4">
    <location>
        <begin position="135"/>
        <end position="161"/>
    </location>
</feature>
<protein>
    <submittedName>
        <fullName evidence="6">MFS transporter</fullName>
    </submittedName>
</protein>
<feature type="domain" description="Major facilitator superfamily (MFS) profile" evidence="5">
    <location>
        <begin position="12"/>
        <end position="398"/>
    </location>
</feature>
<dbReference type="Gene3D" id="1.20.1250.20">
    <property type="entry name" value="MFS general substrate transporter like domains"/>
    <property type="match status" value="1"/>
</dbReference>
<evidence type="ECO:0000256" key="4">
    <source>
        <dbReference type="SAM" id="Phobius"/>
    </source>
</evidence>
<keyword evidence="7" id="KW-1185">Reference proteome</keyword>
<evidence type="ECO:0000259" key="5">
    <source>
        <dbReference type="PROSITE" id="PS50850"/>
    </source>
</evidence>
<feature type="transmembrane region" description="Helical" evidence="4">
    <location>
        <begin position="104"/>
        <end position="123"/>
    </location>
</feature>
<feature type="transmembrane region" description="Helical" evidence="4">
    <location>
        <begin position="167"/>
        <end position="188"/>
    </location>
</feature>
<keyword evidence="2 4" id="KW-1133">Transmembrane helix</keyword>
<sequence length="401" mass="42484">MRDSGRGWGVVVAGMIGLALGLSPLPFYTIGMFAPELAKEFGWTFTQMMTSVTVQSLVVVASGPAAGFALDRFGARKVALWSVPLFGLAFMSLALAQGSLWMFYAQWVVMSIVGAGTLTATWTRVINSWFARQRGLALGVVSAGTGLTAFMVKPLTAWLIGAYGWRVAVGVVGALPVLVALPLIYWLFREPARPALAAMGEEGVEPGVTLREALRERQFWVMAGAFLLLAFALTATTPNMENILKTHHFTLPQIGGITASFGLAVIAGRVGGGWLLDRLWAPGSALVVFSLPMLGNALLAGSSISPTWAVVSIIGMGLGTGFEFDLLAYLIARYFGRRQYGSIYGVFYIVIAIGGGVGPAVYGHVFDSLGSYAPALWSGVGCILAGSLLLLTMGPYPKGRD</sequence>
<dbReference type="Proteomes" id="UP000282837">
    <property type="component" value="Unassembled WGS sequence"/>
</dbReference>
<feature type="transmembrane region" description="Helical" evidence="4">
    <location>
        <begin position="7"/>
        <end position="28"/>
    </location>
</feature>
<feature type="transmembrane region" description="Helical" evidence="4">
    <location>
        <begin position="343"/>
        <end position="363"/>
    </location>
</feature>
<dbReference type="PANTHER" id="PTHR11360:SF284">
    <property type="entry name" value="EG:103B4.3 PROTEIN-RELATED"/>
    <property type="match status" value="1"/>
</dbReference>
<feature type="transmembrane region" description="Helical" evidence="4">
    <location>
        <begin position="78"/>
        <end position="98"/>
    </location>
</feature>
<comment type="caution">
    <text evidence="6">The sequence shown here is derived from an EMBL/GenBank/DDBJ whole genome shotgun (WGS) entry which is preliminary data.</text>
</comment>
<keyword evidence="3 4" id="KW-0472">Membrane</keyword>
<feature type="transmembrane region" description="Helical" evidence="4">
    <location>
        <begin position="279"/>
        <end position="301"/>
    </location>
</feature>
<organism evidence="6 7">
    <name type="scientific">Novosphingobium umbonatum</name>
    <dbReference type="NCBI Taxonomy" id="1908524"/>
    <lineage>
        <taxon>Bacteria</taxon>
        <taxon>Pseudomonadati</taxon>
        <taxon>Pseudomonadota</taxon>
        <taxon>Alphaproteobacteria</taxon>
        <taxon>Sphingomonadales</taxon>
        <taxon>Sphingomonadaceae</taxon>
        <taxon>Novosphingobium</taxon>
    </lineage>
</organism>
<dbReference type="PANTHER" id="PTHR11360">
    <property type="entry name" value="MONOCARBOXYLATE TRANSPORTER"/>
    <property type="match status" value="1"/>
</dbReference>
<evidence type="ECO:0000313" key="6">
    <source>
        <dbReference type="EMBL" id="RVU07204.1"/>
    </source>
</evidence>
<reference evidence="6 7" key="1">
    <citation type="submission" date="2019-01" db="EMBL/GenBank/DDBJ databases">
        <authorList>
            <person name="Chen W.-M."/>
        </authorList>
    </citation>
    <scope>NUCLEOTIDE SEQUENCE [LARGE SCALE GENOMIC DNA]</scope>
    <source>
        <strain evidence="6 7">FSY-9</strain>
    </source>
</reference>
<evidence type="ECO:0000313" key="7">
    <source>
        <dbReference type="Proteomes" id="UP000282837"/>
    </source>
</evidence>
<feature type="transmembrane region" description="Helical" evidence="4">
    <location>
        <begin position="48"/>
        <end position="71"/>
    </location>
</feature>
<accession>A0A437NB79</accession>
<feature type="transmembrane region" description="Helical" evidence="4">
    <location>
        <begin position="219"/>
        <end position="237"/>
    </location>
</feature>
<dbReference type="AlphaFoldDB" id="A0A437NB79"/>
<dbReference type="OrthoDB" id="9796632at2"/>
<dbReference type="InterPro" id="IPR050327">
    <property type="entry name" value="Proton-linked_MCT"/>
</dbReference>
<dbReference type="Pfam" id="PF07690">
    <property type="entry name" value="MFS_1"/>
    <property type="match status" value="1"/>
</dbReference>
<feature type="transmembrane region" description="Helical" evidence="4">
    <location>
        <begin position="307"/>
        <end position="331"/>
    </location>
</feature>
<dbReference type="EMBL" id="SACO01000002">
    <property type="protein sequence ID" value="RVU07204.1"/>
    <property type="molecule type" value="Genomic_DNA"/>
</dbReference>
<evidence type="ECO:0000256" key="3">
    <source>
        <dbReference type="ARBA" id="ARBA00023136"/>
    </source>
</evidence>
<dbReference type="InterPro" id="IPR036259">
    <property type="entry name" value="MFS_trans_sf"/>
</dbReference>
<keyword evidence="1 4" id="KW-0812">Transmembrane</keyword>